<organism evidence="18 19">
    <name type="scientific">Pigmentiphaga soli</name>
    <dbReference type="NCBI Taxonomy" id="1007095"/>
    <lineage>
        <taxon>Bacteria</taxon>
        <taxon>Pseudomonadati</taxon>
        <taxon>Pseudomonadota</taxon>
        <taxon>Betaproteobacteria</taxon>
        <taxon>Burkholderiales</taxon>
        <taxon>Alcaligenaceae</taxon>
        <taxon>Pigmentiphaga</taxon>
    </lineage>
</organism>
<proteinExistence type="inferred from homology"/>
<evidence type="ECO:0000256" key="5">
    <source>
        <dbReference type="ARBA" id="ARBA00022722"/>
    </source>
</evidence>
<evidence type="ECO:0000256" key="3">
    <source>
        <dbReference type="ARBA" id="ARBA00011738"/>
    </source>
</evidence>
<dbReference type="Pfam" id="PF05866">
    <property type="entry name" value="RusA"/>
    <property type="match status" value="1"/>
</dbReference>
<dbReference type="Proteomes" id="UP001501671">
    <property type="component" value="Unassembled WGS sequence"/>
</dbReference>
<reference evidence="19" key="1">
    <citation type="journal article" date="2019" name="Int. J. Syst. Evol. Microbiol.">
        <title>The Global Catalogue of Microorganisms (GCM) 10K type strain sequencing project: providing services to taxonomists for standard genome sequencing and annotation.</title>
        <authorList>
            <consortium name="The Broad Institute Genomics Platform"/>
            <consortium name="The Broad Institute Genome Sequencing Center for Infectious Disease"/>
            <person name="Wu L."/>
            <person name="Ma J."/>
        </authorList>
    </citation>
    <scope>NUCLEOTIDE SEQUENCE [LARGE SCALE GENOMIC DNA]</scope>
    <source>
        <strain evidence="19">JCM 17666</strain>
    </source>
</reference>
<dbReference type="SUPFAM" id="SSF103084">
    <property type="entry name" value="Holliday junction resolvase RusA"/>
    <property type="match status" value="1"/>
</dbReference>
<evidence type="ECO:0000256" key="8">
    <source>
        <dbReference type="ARBA" id="ARBA00022763"/>
    </source>
</evidence>
<dbReference type="PIRSF" id="PIRSF001007">
    <property type="entry name" value="RusA"/>
    <property type="match status" value="1"/>
</dbReference>
<comment type="caution">
    <text evidence="18">The sequence shown here is derived from an EMBL/GenBank/DDBJ whole genome shotgun (WGS) entry which is preliminary data.</text>
</comment>
<dbReference type="RefSeq" id="WP_345245284.1">
    <property type="nucleotide sequence ID" value="NZ_BAABFO010000001.1"/>
</dbReference>
<keyword evidence="9" id="KW-0378">Hydrolase</keyword>
<dbReference type="InterPro" id="IPR008822">
    <property type="entry name" value="Endonuclease_RusA-like"/>
</dbReference>
<keyword evidence="10" id="KW-0460">Magnesium</keyword>
<accession>A0ABP8GD44</accession>
<comment type="subunit">
    <text evidence="3">Homodimer.</text>
</comment>
<evidence type="ECO:0000256" key="7">
    <source>
        <dbReference type="ARBA" id="ARBA00022759"/>
    </source>
</evidence>
<comment type="cofactor">
    <cofactor evidence="1">
        <name>Mg(2+)</name>
        <dbReference type="ChEBI" id="CHEBI:18420"/>
    </cofactor>
</comment>
<evidence type="ECO:0000313" key="18">
    <source>
        <dbReference type="EMBL" id="GAA4321837.1"/>
    </source>
</evidence>
<keyword evidence="8" id="KW-0227">DNA damage</keyword>
<evidence type="ECO:0000256" key="11">
    <source>
        <dbReference type="ARBA" id="ARBA00023172"/>
    </source>
</evidence>
<keyword evidence="5" id="KW-0540">Nuclease</keyword>
<evidence type="ECO:0000256" key="13">
    <source>
        <dbReference type="ARBA" id="ARBA00024745"/>
    </source>
</evidence>
<comment type="catalytic activity">
    <reaction evidence="14">
        <text>Endonucleolytic cleavage at a junction such as a reciprocal single-stranded crossover between two homologous DNA duplexes (Holliday junction).</text>
        <dbReference type="EC" id="3.1.21.10"/>
    </reaction>
</comment>
<gene>
    <name evidence="18" type="ORF">GCM10023144_01360</name>
</gene>
<evidence type="ECO:0000256" key="4">
    <source>
        <dbReference type="ARBA" id="ARBA00014885"/>
    </source>
</evidence>
<evidence type="ECO:0000256" key="9">
    <source>
        <dbReference type="ARBA" id="ARBA00022801"/>
    </source>
</evidence>
<sequence length="128" mass="14032">MLPYPPSVNGYWRTPRSGPIAGRTLISEAGRKYRAEIGALIAATRSAFGLTGRLRVEIAMHAPDKRQRDLDNITKSLLDALTHAGVWVDDSQIDDLRLRRERIIRGGQVVVSIEEIAPAVAQGSLLSC</sequence>
<evidence type="ECO:0000256" key="16">
    <source>
        <dbReference type="ARBA" id="ARBA00030920"/>
    </source>
</evidence>
<keyword evidence="6" id="KW-0479">Metal-binding</keyword>
<evidence type="ECO:0000256" key="10">
    <source>
        <dbReference type="ARBA" id="ARBA00022842"/>
    </source>
</evidence>
<evidence type="ECO:0000256" key="1">
    <source>
        <dbReference type="ARBA" id="ARBA00001946"/>
    </source>
</evidence>
<evidence type="ECO:0000256" key="2">
    <source>
        <dbReference type="ARBA" id="ARBA00008865"/>
    </source>
</evidence>
<evidence type="ECO:0000313" key="19">
    <source>
        <dbReference type="Proteomes" id="UP001501671"/>
    </source>
</evidence>
<evidence type="ECO:0000256" key="12">
    <source>
        <dbReference type="ARBA" id="ARBA00023204"/>
    </source>
</evidence>
<evidence type="ECO:0000256" key="15">
    <source>
        <dbReference type="ARBA" id="ARBA00029488"/>
    </source>
</evidence>
<dbReference type="Gene3D" id="3.30.1330.70">
    <property type="entry name" value="Holliday junction resolvase RusA"/>
    <property type="match status" value="1"/>
</dbReference>
<evidence type="ECO:0000256" key="14">
    <source>
        <dbReference type="ARBA" id="ARBA00029354"/>
    </source>
</evidence>
<comment type="function">
    <text evidence="13">Endonuclease that resolves Holliday junction intermediates made during homologous genetic recombination and DNA repair. Exhibits sequence and structure-selective cleavage of four-way DNA junctions, where it introduces symmetrical nicks in two strands of the same polarity at the 5' side of CC dinucleotides. Corrects the defects in genetic recombination and DNA repair associated with inactivation of RuvAB or RuvC.</text>
</comment>
<evidence type="ECO:0000256" key="17">
    <source>
        <dbReference type="ARBA" id="ARBA00031953"/>
    </source>
</evidence>
<keyword evidence="11" id="KW-0233">DNA recombination</keyword>
<name>A0ABP8GD44_9BURK</name>
<protein>
    <recommendedName>
        <fullName evidence="4">Crossover junction endodeoxyribonuclease RusA</fullName>
        <ecNumber evidence="15">3.1.21.10</ecNumber>
    </recommendedName>
    <alternativeName>
        <fullName evidence="16">Holliday junction nuclease RusA</fullName>
    </alternativeName>
    <alternativeName>
        <fullName evidence="17">Holliday junction resolvase</fullName>
    </alternativeName>
</protein>
<comment type="similarity">
    <text evidence="2">Belongs to the RusA family.</text>
</comment>
<evidence type="ECO:0000256" key="6">
    <source>
        <dbReference type="ARBA" id="ARBA00022723"/>
    </source>
</evidence>
<keyword evidence="12" id="KW-0234">DNA repair</keyword>
<dbReference type="EC" id="3.1.21.10" evidence="15"/>
<dbReference type="InterPro" id="IPR016281">
    <property type="entry name" value="Endonuclease_RusA"/>
</dbReference>
<keyword evidence="7" id="KW-0255">Endonuclease</keyword>
<dbReference type="InterPro" id="IPR036614">
    <property type="entry name" value="RusA-like_sf"/>
</dbReference>
<keyword evidence="19" id="KW-1185">Reference proteome</keyword>
<dbReference type="EMBL" id="BAABFO010000001">
    <property type="protein sequence ID" value="GAA4321837.1"/>
    <property type="molecule type" value="Genomic_DNA"/>
</dbReference>